<dbReference type="eggNOG" id="ENOG503044I">
    <property type="taxonomic scope" value="Bacteria"/>
</dbReference>
<dbReference type="RefSeq" id="WP_063178986.1">
    <property type="nucleotide sequence ID" value="NZ_JAMAVM010000032.1"/>
</dbReference>
<dbReference type="AlphaFoldDB" id="A0A163ZG36"/>
<organism evidence="1 2">
    <name type="scientific">Paenibacillus elgii</name>
    <dbReference type="NCBI Taxonomy" id="189691"/>
    <lineage>
        <taxon>Bacteria</taxon>
        <taxon>Bacillati</taxon>
        <taxon>Bacillota</taxon>
        <taxon>Bacilli</taxon>
        <taxon>Bacillales</taxon>
        <taxon>Paenibacillaceae</taxon>
        <taxon>Paenibacillus</taxon>
    </lineage>
</organism>
<dbReference type="OrthoDB" id="2716151at2"/>
<evidence type="ECO:0000313" key="1">
    <source>
        <dbReference type="EMBL" id="KZE81700.1"/>
    </source>
</evidence>
<evidence type="ECO:0008006" key="3">
    <source>
        <dbReference type="Google" id="ProtNLM"/>
    </source>
</evidence>
<keyword evidence="2" id="KW-1185">Reference proteome</keyword>
<protein>
    <recommendedName>
        <fullName evidence="3">DUF2642 domain-containing protein</fullName>
    </recommendedName>
</protein>
<dbReference type="EMBL" id="LQRA01000043">
    <property type="protein sequence ID" value="KZE81700.1"/>
    <property type="molecule type" value="Genomic_DNA"/>
</dbReference>
<accession>A0A163ZG36</accession>
<comment type="caution">
    <text evidence="1">The sequence shown here is derived from an EMBL/GenBank/DDBJ whole genome shotgun (WGS) entry which is preliminary data.</text>
</comment>
<proteinExistence type="predicted"/>
<gene>
    <name evidence="1" type="ORF">AV654_10270</name>
</gene>
<dbReference type="Proteomes" id="UP000076563">
    <property type="component" value="Unassembled WGS sequence"/>
</dbReference>
<evidence type="ECO:0000313" key="2">
    <source>
        <dbReference type="Proteomes" id="UP000076563"/>
    </source>
</evidence>
<sequence>MKTMRSYINQYVELSVSGRKDCVRGLFIDIGSDIMVLHDGERFLYLPLLHLQQMSLSVKQEAGVEFSGISWEPSQDLSYRKVLMNAKGMFTELYITGNQSIHGYVTSIMNDFFVFQSPVFHSVLIAMRHLKYLIPYSPNATPYAMNPTSFPVSTPTMALARTIDQQLKKLEGEFVVLNLGENPGKIGLLKTADTPIIEVITSGGASMFMHIDHVKTVHRP</sequence>
<name>A0A163ZG36_9BACL</name>
<dbReference type="STRING" id="1007103.GCA_000213315_02766"/>
<reference evidence="2" key="1">
    <citation type="submission" date="2016-01" db="EMBL/GenBank/DDBJ databases">
        <title>Draft genome of Chromobacterium sp. F49.</title>
        <authorList>
            <person name="Hong K.W."/>
        </authorList>
    </citation>
    <scope>NUCLEOTIDE SEQUENCE [LARGE SCALE GENOMIC DNA]</scope>
    <source>
        <strain evidence="2">M63</strain>
    </source>
</reference>